<dbReference type="Pfam" id="PF06508">
    <property type="entry name" value="QueC"/>
    <property type="match status" value="1"/>
</dbReference>
<reference evidence="1" key="1">
    <citation type="submission" date="2020-05" db="EMBL/GenBank/DDBJ databases">
        <authorList>
            <person name="Chiriac C."/>
            <person name="Salcher M."/>
            <person name="Ghai R."/>
            <person name="Kavagutti S V."/>
        </authorList>
    </citation>
    <scope>NUCLEOTIDE SEQUENCE</scope>
</reference>
<dbReference type="EMBL" id="LR797824">
    <property type="protein sequence ID" value="CAB4241682.1"/>
    <property type="molecule type" value="Genomic_DNA"/>
</dbReference>
<proteinExistence type="predicted"/>
<protein>
    <submittedName>
        <fullName evidence="1">Queuosine biosynthesis protein QueC</fullName>
    </submittedName>
</protein>
<accession>A0A6J5TA19</accession>
<name>A0A6J5TA19_9CAUD</name>
<dbReference type="SUPFAM" id="SSF52402">
    <property type="entry name" value="Adenine nucleotide alpha hydrolases-like"/>
    <property type="match status" value="1"/>
</dbReference>
<dbReference type="Gene3D" id="3.40.50.620">
    <property type="entry name" value="HUPs"/>
    <property type="match status" value="2"/>
</dbReference>
<dbReference type="InterPro" id="IPR018317">
    <property type="entry name" value="QueC"/>
</dbReference>
<organism evidence="1">
    <name type="scientific">uncultured Caudovirales phage</name>
    <dbReference type="NCBI Taxonomy" id="2100421"/>
    <lineage>
        <taxon>Viruses</taxon>
        <taxon>Duplodnaviria</taxon>
        <taxon>Heunggongvirae</taxon>
        <taxon>Uroviricota</taxon>
        <taxon>Caudoviricetes</taxon>
        <taxon>Peduoviridae</taxon>
        <taxon>Maltschvirus</taxon>
        <taxon>Maltschvirus maltsch</taxon>
    </lineage>
</organism>
<dbReference type="InterPro" id="IPR014729">
    <property type="entry name" value="Rossmann-like_a/b/a_fold"/>
</dbReference>
<gene>
    <name evidence="1" type="ORF">UFOVP71_220</name>
</gene>
<evidence type="ECO:0000313" key="1">
    <source>
        <dbReference type="EMBL" id="CAB4241682.1"/>
    </source>
</evidence>
<sequence length="215" mass="23809">MIIITGPEGDKQEVKIELPPQHKRIGVMVSGGADSAILLYLLALERKMSNSDHELITITVPRTDGAWDYAGPIVSFVNNLLGTSIPQPIMVGDPTLHHSDQTNSGERDARKKHNIEHIFYGSQKHPPVPMPGEYPSRPDRVEYVNNAGIVTTTCPFALLDKRHTMALYEIFQVWSLIELTHSCTAQTKGRCGECYNCVERAWALSDLGFVDPGVS</sequence>